<sequence length="219" mass="23414">MRVLVAEDEEVMADALARGLRRAGYAADVAMDGGTAVELAALNPYDVVLLDRDLPVVHGDDVCRALLASGSTARILMLTAAGGLQEKVDGFGLGADDYLAKPFAFAELLARVRALARRTAPAQPPVLEVAGVRVDVARRAVTRDRRPVDLTLKEYGVLVELLRAAGAVVSAEDLLARVWDENADPFTNAVRVTMVGLRRKLGDPPLVETLRGAGYRVMA</sequence>
<dbReference type="InterPro" id="IPR036388">
    <property type="entry name" value="WH-like_DNA-bd_sf"/>
</dbReference>
<feature type="domain" description="Response regulatory" evidence="4">
    <location>
        <begin position="2"/>
        <end position="116"/>
    </location>
</feature>
<dbReference type="PROSITE" id="PS50110">
    <property type="entry name" value="RESPONSE_REGULATORY"/>
    <property type="match status" value="1"/>
</dbReference>
<dbReference type="SMART" id="SM00862">
    <property type="entry name" value="Trans_reg_C"/>
    <property type="match status" value="1"/>
</dbReference>
<dbReference type="PROSITE" id="PS51755">
    <property type="entry name" value="OMPR_PHOB"/>
    <property type="match status" value="1"/>
</dbReference>
<gene>
    <name evidence="6" type="ORF">J4035_06245</name>
</gene>
<feature type="DNA-binding region" description="OmpR/PhoB-type" evidence="3">
    <location>
        <begin position="124"/>
        <end position="219"/>
    </location>
</feature>
<evidence type="ECO:0000313" key="7">
    <source>
        <dbReference type="Proteomes" id="UP000678317"/>
    </source>
</evidence>
<evidence type="ECO:0000256" key="1">
    <source>
        <dbReference type="ARBA" id="ARBA00023125"/>
    </source>
</evidence>
<dbReference type="InterPro" id="IPR039420">
    <property type="entry name" value="WalR-like"/>
</dbReference>
<dbReference type="Pfam" id="PF00486">
    <property type="entry name" value="Trans_reg_C"/>
    <property type="match status" value="1"/>
</dbReference>
<evidence type="ECO:0000259" key="4">
    <source>
        <dbReference type="PROSITE" id="PS50110"/>
    </source>
</evidence>
<dbReference type="Gene3D" id="3.40.50.2300">
    <property type="match status" value="1"/>
</dbReference>
<dbReference type="Proteomes" id="UP000678317">
    <property type="component" value="Unassembled WGS sequence"/>
</dbReference>
<comment type="caution">
    <text evidence="6">The sequence shown here is derived from an EMBL/GenBank/DDBJ whole genome shotgun (WGS) entry which is preliminary data.</text>
</comment>
<dbReference type="Gene3D" id="6.10.250.690">
    <property type="match status" value="1"/>
</dbReference>
<dbReference type="SUPFAM" id="SSF52172">
    <property type="entry name" value="CheY-like"/>
    <property type="match status" value="1"/>
</dbReference>
<dbReference type="PANTHER" id="PTHR48111:SF36">
    <property type="entry name" value="TRANSCRIPTIONAL REGULATORY PROTEIN CUTR"/>
    <property type="match status" value="1"/>
</dbReference>
<reference evidence="6 7" key="1">
    <citation type="submission" date="2021-03" db="EMBL/GenBank/DDBJ databases">
        <title>novel species in genus Cellulomonas.</title>
        <authorList>
            <person name="Zhang G."/>
        </authorList>
    </citation>
    <scope>NUCLEOTIDE SEQUENCE [LARGE SCALE GENOMIC DNA]</scope>
    <source>
        <strain evidence="7">zg-ZUI188</strain>
    </source>
</reference>
<keyword evidence="1 3" id="KW-0238">DNA-binding</keyword>
<keyword evidence="7" id="KW-1185">Reference proteome</keyword>
<organism evidence="6 7">
    <name type="scientific">Cellulomonas fengjieae</name>
    <dbReference type="NCBI Taxonomy" id="2819978"/>
    <lineage>
        <taxon>Bacteria</taxon>
        <taxon>Bacillati</taxon>
        <taxon>Actinomycetota</taxon>
        <taxon>Actinomycetes</taxon>
        <taxon>Micrococcales</taxon>
        <taxon>Cellulomonadaceae</taxon>
        <taxon>Cellulomonas</taxon>
    </lineage>
</organism>
<evidence type="ECO:0000313" key="6">
    <source>
        <dbReference type="EMBL" id="MBO3084234.1"/>
    </source>
</evidence>
<dbReference type="Pfam" id="PF00072">
    <property type="entry name" value="Response_reg"/>
    <property type="match status" value="1"/>
</dbReference>
<keyword evidence="2" id="KW-0597">Phosphoprotein</keyword>
<evidence type="ECO:0000256" key="3">
    <source>
        <dbReference type="PROSITE-ProRule" id="PRU01091"/>
    </source>
</evidence>
<dbReference type="RefSeq" id="WP_208289088.1">
    <property type="nucleotide sequence ID" value="NZ_CP074404.1"/>
</dbReference>
<feature type="modified residue" description="4-aspartylphosphate" evidence="2">
    <location>
        <position position="51"/>
    </location>
</feature>
<proteinExistence type="predicted"/>
<dbReference type="Gene3D" id="1.10.10.10">
    <property type="entry name" value="Winged helix-like DNA-binding domain superfamily/Winged helix DNA-binding domain"/>
    <property type="match status" value="1"/>
</dbReference>
<dbReference type="PANTHER" id="PTHR48111">
    <property type="entry name" value="REGULATOR OF RPOS"/>
    <property type="match status" value="1"/>
</dbReference>
<evidence type="ECO:0000259" key="5">
    <source>
        <dbReference type="PROSITE" id="PS51755"/>
    </source>
</evidence>
<accession>A0ABS3SEQ7</accession>
<dbReference type="InterPro" id="IPR001867">
    <property type="entry name" value="OmpR/PhoB-type_DNA-bd"/>
</dbReference>
<dbReference type="SMART" id="SM00448">
    <property type="entry name" value="REC"/>
    <property type="match status" value="1"/>
</dbReference>
<protein>
    <submittedName>
        <fullName evidence="6">Response regulator transcription factor</fullName>
    </submittedName>
</protein>
<feature type="domain" description="OmpR/PhoB-type" evidence="5">
    <location>
        <begin position="124"/>
        <end position="219"/>
    </location>
</feature>
<dbReference type="CDD" id="cd00383">
    <property type="entry name" value="trans_reg_C"/>
    <property type="match status" value="1"/>
</dbReference>
<dbReference type="EMBL" id="JAGFBM010000002">
    <property type="protein sequence ID" value="MBO3084234.1"/>
    <property type="molecule type" value="Genomic_DNA"/>
</dbReference>
<evidence type="ECO:0000256" key="2">
    <source>
        <dbReference type="PROSITE-ProRule" id="PRU00169"/>
    </source>
</evidence>
<dbReference type="InterPro" id="IPR001789">
    <property type="entry name" value="Sig_transdc_resp-reg_receiver"/>
</dbReference>
<dbReference type="InterPro" id="IPR011006">
    <property type="entry name" value="CheY-like_superfamily"/>
</dbReference>
<name>A0ABS3SEQ7_9CELL</name>